<evidence type="ECO:0000256" key="2">
    <source>
        <dbReference type="ARBA" id="ARBA00022448"/>
    </source>
</evidence>
<keyword evidence="11" id="KW-1185">Reference proteome</keyword>
<feature type="domain" description="TonB-dependent receptor plug" evidence="9">
    <location>
        <begin position="73"/>
        <end position="159"/>
    </location>
</feature>
<evidence type="ECO:0000256" key="4">
    <source>
        <dbReference type="ARBA" id="ARBA00022692"/>
    </source>
</evidence>
<dbReference type="InterPro" id="IPR037066">
    <property type="entry name" value="Plug_dom_sf"/>
</dbReference>
<dbReference type="InterPro" id="IPR036942">
    <property type="entry name" value="Beta-barrel_TonB_sf"/>
</dbReference>
<dbReference type="Proteomes" id="UP000503313">
    <property type="component" value="Chromosome"/>
</dbReference>
<evidence type="ECO:0000313" key="11">
    <source>
        <dbReference type="Proteomes" id="UP000503313"/>
    </source>
</evidence>
<feature type="chain" id="PRO_5042148787" evidence="8">
    <location>
        <begin position="31"/>
        <end position="690"/>
    </location>
</feature>
<dbReference type="Gene3D" id="2.40.170.20">
    <property type="entry name" value="TonB-dependent receptor, beta-barrel domain"/>
    <property type="match status" value="1"/>
</dbReference>
<dbReference type="InterPro" id="IPR039426">
    <property type="entry name" value="TonB-dep_rcpt-like"/>
</dbReference>
<dbReference type="InterPro" id="IPR012910">
    <property type="entry name" value="Plug_dom"/>
</dbReference>
<evidence type="ECO:0000313" key="10">
    <source>
        <dbReference type="EMBL" id="QKF78176.1"/>
    </source>
</evidence>
<dbReference type="KEGG" id="adz:ADFLV_2166"/>
<keyword evidence="2 7" id="KW-0813">Transport</keyword>
<evidence type="ECO:0000256" key="5">
    <source>
        <dbReference type="ARBA" id="ARBA00023136"/>
    </source>
</evidence>
<keyword evidence="6 7" id="KW-0998">Cell outer membrane</keyword>
<dbReference type="AlphaFoldDB" id="A0AAE7BF67"/>
<keyword evidence="3 7" id="KW-1134">Transmembrane beta strand</keyword>
<proteinExistence type="inferred from homology"/>
<dbReference type="Gene3D" id="2.170.130.10">
    <property type="entry name" value="TonB-dependent receptor, plug domain"/>
    <property type="match status" value="1"/>
</dbReference>
<evidence type="ECO:0000256" key="1">
    <source>
        <dbReference type="ARBA" id="ARBA00004571"/>
    </source>
</evidence>
<name>A0AAE7BF67_9BACT</name>
<comment type="similarity">
    <text evidence="7">Belongs to the TonB-dependent receptor family.</text>
</comment>
<keyword evidence="10" id="KW-0675">Receptor</keyword>
<sequence length="690" mass="77198">MKTNYLRNKTFNLVATTAILLANNVTTLQADETNFAIDQINIEDSSYSDYESREDLKLSSTKNLYRVEKTAQFGTEVITQEEIKAQNPKDIFDLLNKTAGLDVTYQGRKHPYFVNMRGGGNITYILDGAILTGTADRILVKLPMSAIEEIQIVKSSTSLTLAPSIDIGASNSGSGNSIGFIIIRTKQPKKTEGVISTYYEKSESHPSANGQNIYVGTTFAKSDDLSGFVGGMVSRYDRPSNNEWFDGSDAKSGMINAGFTYNKLKMNLMGYKDEGMFEFQKGVDKTGAISTVEWYYDPLKTTILSLDGNYAWNENQITLFSLSNSEYKHTEYTPNAKDYEEKTKTYSLRHNMTFDDTLIQLGGQITNSKGNGSNLSYSYNSYDTSVYGGAISIEQGLFDNSLILNAGYRIDQKKIDHSTSAKNQTSYNNLKDANNNSDLPEAKVLALGAMYNFDNIHSLSVRYLKTNEGGGDFDLITNDGSELHEEKQDRFEVGIEGKYSKAFNPMITYFDVDIKNEKSVATDSSGNTLYYTDSSGNEYYYYNEEDSRRKGLEFAIKGTINGATTYKLSYTRMLDNTTDNEDSIGIDTPRDLYTAMISHTWDSYTFNVSAKKVSDYTSSSSAMGTSTNGDLGDYIRVDANVSKDFKIFNFDSIFKLYGRNITDENYATRYTTGYYYDRGRVIGAELSLLF</sequence>
<comment type="subcellular location">
    <subcellularLocation>
        <location evidence="1 7">Cell outer membrane</location>
        <topology evidence="1 7">Multi-pass membrane protein</topology>
    </subcellularLocation>
</comment>
<evidence type="ECO:0000256" key="8">
    <source>
        <dbReference type="SAM" id="SignalP"/>
    </source>
</evidence>
<evidence type="ECO:0000256" key="6">
    <source>
        <dbReference type="ARBA" id="ARBA00023237"/>
    </source>
</evidence>
<dbReference type="RefSeq" id="WP_129011213.1">
    <property type="nucleotide sequence ID" value="NZ_CP053835.1"/>
</dbReference>
<protein>
    <submittedName>
        <fullName evidence="10">TonB-dependent receptor</fullName>
    </submittedName>
</protein>
<gene>
    <name evidence="10" type="ORF">ADFLV_2166</name>
</gene>
<dbReference type="SUPFAM" id="SSF56935">
    <property type="entry name" value="Porins"/>
    <property type="match status" value="1"/>
</dbReference>
<accession>A0AAE7BF67</accession>
<dbReference type="EMBL" id="CP053835">
    <property type="protein sequence ID" value="QKF78176.1"/>
    <property type="molecule type" value="Genomic_DNA"/>
</dbReference>
<evidence type="ECO:0000256" key="7">
    <source>
        <dbReference type="PROSITE-ProRule" id="PRU01360"/>
    </source>
</evidence>
<feature type="signal peptide" evidence="8">
    <location>
        <begin position="1"/>
        <end position="30"/>
    </location>
</feature>
<keyword evidence="8" id="KW-0732">Signal</keyword>
<keyword evidence="4 7" id="KW-0812">Transmembrane</keyword>
<dbReference type="Pfam" id="PF07715">
    <property type="entry name" value="Plug"/>
    <property type="match status" value="1"/>
</dbReference>
<organism evidence="10 11">
    <name type="scientific">Arcobacter defluvii</name>
    <dbReference type="NCBI Taxonomy" id="873191"/>
    <lineage>
        <taxon>Bacteria</taxon>
        <taxon>Pseudomonadati</taxon>
        <taxon>Campylobacterota</taxon>
        <taxon>Epsilonproteobacteria</taxon>
        <taxon>Campylobacterales</taxon>
        <taxon>Arcobacteraceae</taxon>
        <taxon>Arcobacter</taxon>
    </lineage>
</organism>
<keyword evidence="5 7" id="KW-0472">Membrane</keyword>
<dbReference type="PROSITE" id="PS52016">
    <property type="entry name" value="TONB_DEPENDENT_REC_3"/>
    <property type="match status" value="1"/>
</dbReference>
<evidence type="ECO:0000256" key="3">
    <source>
        <dbReference type="ARBA" id="ARBA00022452"/>
    </source>
</evidence>
<reference evidence="10 11" key="1">
    <citation type="submission" date="2020-05" db="EMBL/GenBank/DDBJ databases">
        <title>Complete genome sequencing of Campylobacter and Arcobacter type strains.</title>
        <authorList>
            <person name="Miller W.G."/>
            <person name="Yee E."/>
        </authorList>
    </citation>
    <scope>NUCLEOTIDE SEQUENCE [LARGE SCALE GENOMIC DNA]</scope>
    <source>
        <strain evidence="10 11">LMG 25694</strain>
    </source>
</reference>
<dbReference type="GO" id="GO:0009279">
    <property type="term" value="C:cell outer membrane"/>
    <property type="evidence" value="ECO:0007669"/>
    <property type="project" value="UniProtKB-SubCell"/>
</dbReference>
<evidence type="ECO:0000259" key="9">
    <source>
        <dbReference type="Pfam" id="PF07715"/>
    </source>
</evidence>